<dbReference type="InterPro" id="IPR014718">
    <property type="entry name" value="GH-type_carb-bd"/>
</dbReference>
<organism evidence="1">
    <name type="scientific">bioreactor metagenome</name>
    <dbReference type="NCBI Taxonomy" id="1076179"/>
    <lineage>
        <taxon>unclassified sequences</taxon>
        <taxon>metagenomes</taxon>
        <taxon>ecological metagenomes</taxon>
    </lineage>
</organism>
<dbReference type="GO" id="GO:0030246">
    <property type="term" value="F:carbohydrate binding"/>
    <property type="evidence" value="ECO:0007669"/>
    <property type="project" value="InterPro"/>
</dbReference>
<evidence type="ECO:0000313" key="1">
    <source>
        <dbReference type="EMBL" id="MPM46728.1"/>
    </source>
</evidence>
<name>A0A645A1Y2_9ZZZZ</name>
<dbReference type="EMBL" id="VSSQ01011391">
    <property type="protein sequence ID" value="MPM46728.1"/>
    <property type="molecule type" value="Genomic_DNA"/>
</dbReference>
<reference evidence="1" key="1">
    <citation type="submission" date="2019-08" db="EMBL/GenBank/DDBJ databases">
        <authorList>
            <person name="Kucharzyk K."/>
            <person name="Murdoch R.W."/>
            <person name="Higgins S."/>
            <person name="Loffler F."/>
        </authorList>
    </citation>
    <scope>NUCLEOTIDE SEQUENCE</scope>
</reference>
<sequence length="303" mass="35236">MIKDETQPPFKGHFLCFDRWGPPSEAEKSNGFTHHGEVNSQRWELINHAATSTSNECVMCCTLPMGGLEITRQVSLSGEEPLFFVSEKIRNLNKYGRMFNLVQHVTVAPPFLDRKTLFDNNTEKGFEDKEDGSLHQEEPVLCWPEAVHKDGKVDLRHFQDPWPRVSSFIYNRRETYGWVTASNPTLGVMLGYLWKVEDYPWINFWRSMENGNPVAFGMEFGTTGLHEPFTVVAKKGKIFDRNLYEFIDAQETIEKTFLAFLARIPEDFNGVDNIRLEDSNLVIRERGRTDRNIRYKFKRHYLG</sequence>
<gene>
    <name evidence="1" type="ORF">SDC9_93434</name>
</gene>
<proteinExistence type="predicted"/>
<dbReference type="AlphaFoldDB" id="A0A645A1Y2"/>
<accession>A0A645A1Y2</accession>
<comment type="caution">
    <text evidence="1">The sequence shown here is derived from an EMBL/GenBank/DDBJ whole genome shotgun (WGS) entry which is preliminary data.</text>
</comment>
<dbReference type="Gene3D" id="2.70.98.10">
    <property type="match status" value="1"/>
</dbReference>
<protein>
    <submittedName>
        <fullName evidence="1">Uncharacterized protein</fullName>
    </submittedName>
</protein>